<evidence type="ECO:0000313" key="2">
    <source>
        <dbReference type="Proteomes" id="UP000649617"/>
    </source>
</evidence>
<proteinExistence type="predicted"/>
<evidence type="ECO:0000313" key="1">
    <source>
        <dbReference type="EMBL" id="CAE7564749.1"/>
    </source>
</evidence>
<dbReference type="OrthoDB" id="446309at2759"/>
<gene>
    <name evidence="1" type="primary">Olah</name>
    <name evidence="1" type="ORF">SPIL2461_LOCUS15137</name>
</gene>
<protein>
    <submittedName>
        <fullName evidence="1">Olah protein</fullName>
    </submittedName>
</protein>
<organism evidence="1 2">
    <name type="scientific">Symbiodinium pilosum</name>
    <name type="common">Dinoflagellate</name>
    <dbReference type="NCBI Taxonomy" id="2952"/>
    <lineage>
        <taxon>Eukaryota</taxon>
        <taxon>Sar</taxon>
        <taxon>Alveolata</taxon>
        <taxon>Dinophyceae</taxon>
        <taxon>Suessiales</taxon>
        <taxon>Symbiodiniaceae</taxon>
        <taxon>Symbiodinium</taxon>
    </lineage>
</organism>
<dbReference type="AlphaFoldDB" id="A0A812UD04"/>
<dbReference type="Proteomes" id="UP000649617">
    <property type="component" value="Unassembled WGS sequence"/>
</dbReference>
<comment type="caution">
    <text evidence="1">The sequence shown here is derived from an EMBL/GenBank/DDBJ whole genome shotgun (WGS) entry which is preliminary data.</text>
</comment>
<reference evidence="1" key="1">
    <citation type="submission" date="2021-02" db="EMBL/GenBank/DDBJ databases">
        <authorList>
            <person name="Dougan E. K."/>
            <person name="Rhodes N."/>
            <person name="Thang M."/>
            <person name="Chan C."/>
        </authorList>
    </citation>
    <scope>NUCLEOTIDE SEQUENCE</scope>
</reference>
<name>A0A812UD04_SYMPI</name>
<keyword evidence="2" id="KW-1185">Reference proteome</keyword>
<accession>A0A812UD04</accession>
<sequence length="739" mass="82051">MQQSPDGRLDHVVEKKKAMAKAALRRRGSTVTLQAVFELQTRWVSVFINDTAGGQTCDVTSFCPVILTEDQCQHFSSLPNLFTQCSYGQLLYQVPGKPQDRFSKFNFPMLVWPSFESHIQSPTPGERTSVYACYAEMAEMESMPFEHPANDRARRQPKLELSRQVVEAVIWARLFNRFVLGLVYVALCVTQALEQKQVAMQARGWVEKQAKLLGHLADGLEWFTLFETASDWIESCTTTATKQSILPPIREAAAEMGCLDEWRGSTSAISAACEMEQEDAETLLAKGFGWSTWLAVNRAEYLKPEVPRPSQVAESLRWLASGPLTLTPAELRAVIQGSPKASLRNPAASYEDALATAPEEFQHPSAFRQLLVRCPIVLEPWKNYRCCASEPFFEYFLIFLDWISGTGKSKELSFHCGHSCAAACSRCWCPAMHRVKKAKESCSFVAAIRYLGSIAAAQAVGEKLEDAETISVLSSAGVSARIAKTGEQPHWRSFAQCVLEACGLQLPEDGEYVCGTAVIQAVSFLRKMRHLDKQSIWLPDVRWFVCQGVAAKTANEGFTAAKAMLHGAEDKQVIIAALAGAVNIAQISALAVSLQGTPSGLDGVQDPALVRNILRTLIRMVAFEDCPTRFVESQHTSSELMRHPTARVFRCHIPMATTLSVELDPIPIGRGAVKIFVEGRNRRWDILSASVRYFVAGDVAALFNKSMQMKARRRFTTTTMCPPFYGCLRSVRLARPRPQ</sequence>
<dbReference type="EMBL" id="CAJNIZ010036335">
    <property type="protein sequence ID" value="CAE7564749.1"/>
    <property type="molecule type" value="Genomic_DNA"/>
</dbReference>